<feature type="region of interest" description="Disordered" evidence="1">
    <location>
        <begin position="30"/>
        <end position="56"/>
    </location>
</feature>
<dbReference type="EMBL" id="CAUYUJ010001933">
    <property type="protein sequence ID" value="CAK0798385.1"/>
    <property type="molecule type" value="Genomic_DNA"/>
</dbReference>
<reference evidence="2" key="1">
    <citation type="submission" date="2023-10" db="EMBL/GenBank/DDBJ databases">
        <authorList>
            <person name="Chen Y."/>
            <person name="Shah S."/>
            <person name="Dougan E. K."/>
            <person name="Thang M."/>
            <person name="Chan C."/>
        </authorList>
    </citation>
    <scope>NUCLEOTIDE SEQUENCE [LARGE SCALE GENOMIC DNA]</scope>
</reference>
<feature type="non-terminal residue" evidence="2">
    <location>
        <position position="1"/>
    </location>
</feature>
<gene>
    <name evidence="2" type="ORF">PCOR1329_LOCUS7154</name>
</gene>
<feature type="non-terminal residue" evidence="2">
    <location>
        <position position="56"/>
    </location>
</feature>
<comment type="caution">
    <text evidence="2">The sequence shown here is derived from an EMBL/GenBank/DDBJ whole genome shotgun (WGS) entry which is preliminary data.</text>
</comment>
<sequence>GRLTSPDEMGCGMVSQRGASVEVHHPLAHDAASRAAGARVVTAGSEASGGGHPPQE</sequence>
<accession>A0ABN9Q2G3</accession>
<organism evidence="2 3">
    <name type="scientific">Prorocentrum cordatum</name>
    <dbReference type="NCBI Taxonomy" id="2364126"/>
    <lineage>
        <taxon>Eukaryota</taxon>
        <taxon>Sar</taxon>
        <taxon>Alveolata</taxon>
        <taxon>Dinophyceae</taxon>
        <taxon>Prorocentrales</taxon>
        <taxon>Prorocentraceae</taxon>
        <taxon>Prorocentrum</taxon>
    </lineage>
</organism>
<keyword evidence="3" id="KW-1185">Reference proteome</keyword>
<evidence type="ECO:0000313" key="3">
    <source>
        <dbReference type="Proteomes" id="UP001189429"/>
    </source>
</evidence>
<proteinExistence type="predicted"/>
<feature type="compositionally biased region" description="Gly residues" evidence="1">
    <location>
        <begin position="47"/>
        <end position="56"/>
    </location>
</feature>
<dbReference type="Proteomes" id="UP001189429">
    <property type="component" value="Unassembled WGS sequence"/>
</dbReference>
<feature type="compositionally biased region" description="Low complexity" evidence="1">
    <location>
        <begin position="33"/>
        <end position="45"/>
    </location>
</feature>
<protein>
    <submittedName>
        <fullName evidence="2">Uncharacterized protein</fullName>
    </submittedName>
</protein>
<name>A0ABN9Q2G3_9DINO</name>
<evidence type="ECO:0000256" key="1">
    <source>
        <dbReference type="SAM" id="MobiDB-lite"/>
    </source>
</evidence>
<evidence type="ECO:0000313" key="2">
    <source>
        <dbReference type="EMBL" id="CAK0798385.1"/>
    </source>
</evidence>